<keyword evidence="2" id="KW-1185">Reference proteome</keyword>
<keyword evidence="1" id="KW-0489">Methyltransferase</keyword>
<dbReference type="PANTHER" id="PTHR43464">
    <property type="entry name" value="METHYLTRANSFERASE"/>
    <property type="match status" value="1"/>
</dbReference>
<dbReference type="CDD" id="cd02440">
    <property type="entry name" value="AdoMet_MTases"/>
    <property type="match status" value="1"/>
</dbReference>
<organism evidence="1 2">
    <name type="scientific">Clonorchis sinensis</name>
    <name type="common">Chinese liver fluke</name>
    <dbReference type="NCBI Taxonomy" id="79923"/>
    <lineage>
        <taxon>Eukaryota</taxon>
        <taxon>Metazoa</taxon>
        <taxon>Spiralia</taxon>
        <taxon>Lophotrochozoa</taxon>
        <taxon>Platyhelminthes</taxon>
        <taxon>Trematoda</taxon>
        <taxon>Digenea</taxon>
        <taxon>Opisthorchiida</taxon>
        <taxon>Opisthorchiata</taxon>
        <taxon>Opisthorchiidae</taxon>
        <taxon>Clonorchis</taxon>
    </lineage>
</organism>
<dbReference type="Pfam" id="PF13489">
    <property type="entry name" value="Methyltransf_23"/>
    <property type="match status" value="1"/>
</dbReference>
<dbReference type="SUPFAM" id="SSF53335">
    <property type="entry name" value="S-adenosyl-L-methionine-dependent methyltransferases"/>
    <property type="match status" value="1"/>
</dbReference>
<dbReference type="GO" id="GO:0046872">
    <property type="term" value="F:metal ion binding"/>
    <property type="evidence" value="ECO:0007669"/>
    <property type="project" value="UniProtKB-KW"/>
</dbReference>
<evidence type="ECO:0000313" key="2">
    <source>
        <dbReference type="Proteomes" id="UP000286415"/>
    </source>
</evidence>
<dbReference type="GO" id="GO:0061542">
    <property type="term" value="F:3-demethylubiquinol 3-O-methyltransferase activity"/>
    <property type="evidence" value="ECO:0007669"/>
    <property type="project" value="UniProtKB-UniRule"/>
</dbReference>
<dbReference type="Gene3D" id="3.40.50.150">
    <property type="entry name" value="Vaccinia Virus protein VP39"/>
    <property type="match status" value="1"/>
</dbReference>
<dbReference type="Proteomes" id="UP000286415">
    <property type="component" value="Unassembled WGS sequence"/>
</dbReference>
<dbReference type="InterPro" id="IPR029063">
    <property type="entry name" value="SAM-dependent_MTases_sf"/>
</dbReference>
<dbReference type="UniPathway" id="UPA00232"/>
<sequence length="323" mass="36475">MQAYESLPFTERASFGSVSGNLFVRLWMRRSFVITIIRPRFQPRFHKQWISLTTTTQSGGFTDTSTHSTIETDEAEKFRRLSTQWWNPTGELHALHSMNRLRIPFIRDGLRPPGVAQDTTKPKEYTYAPLAGLRIVDVGCGGGILSEPLAAIGADVLGIDQVEETIRTAQSHAELTARKWPSPTFRPPQYRLVSLEQLSEEMPGQFDGVVMSEVVEHVTHWEDLIKHAVTILKPGGMLFLTTINQTAASFLFGIVGAEYIARVVPRGTHEWWKFVSPVRLQSAMIKNGLHPKKFVGMCYNPLTDRWFWNKSMAVNYAASAVKI</sequence>
<evidence type="ECO:0000313" key="1">
    <source>
        <dbReference type="EMBL" id="KAG5446263.1"/>
    </source>
</evidence>
<dbReference type="HAMAP" id="MF_00472">
    <property type="entry name" value="UbiG"/>
    <property type="match status" value="1"/>
</dbReference>
<dbReference type="OrthoDB" id="3265906at2759"/>
<dbReference type="GO" id="GO:0010420">
    <property type="term" value="F:polyprenyldihydroxybenzoate methyltransferase activity"/>
    <property type="evidence" value="ECO:0007669"/>
    <property type="project" value="UniProtKB-UniRule"/>
</dbReference>
<proteinExistence type="inferred from homology"/>
<dbReference type="NCBIfam" id="TIGR01983">
    <property type="entry name" value="UbiG"/>
    <property type="match status" value="1"/>
</dbReference>
<gene>
    <name evidence="1" type="ORF">CSKR_114214</name>
</gene>
<dbReference type="GO" id="GO:0032259">
    <property type="term" value="P:methylation"/>
    <property type="evidence" value="ECO:0007669"/>
    <property type="project" value="UniProtKB-KW"/>
</dbReference>
<dbReference type="InterPro" id="IPR010233">
    <property type="entry name" value="UbiG_MeTrfase"/>
</dbReference>
<name>A0A8T1MAT8_CLOSI</name>
<protein>
    <submittedName>
        <fullName evidence="1">Hexaprenyldihydroxybenzoate methyltransferase, mitochondrial</fullName>
    </submittedName>
</protein>
<reference evidence="1 2" key="2">
    <citation type="journal article" date="2021" name="Genomics">
        <title>High-quality reference genome for Clonorchis sinensis.</title>
        <authorList>
            <person name="Young N.D."/>
            <person name="Stroehlein A.J."/>
            <person name="Kinkar L."/>
            <person name="Wang T."/>
            <person name="Sohn W.M."/>
            <person name="Chang B.C.H."/>
            <person name="Kaur P."/>
            <person name="Weisz D."/>
            <person name="Dudchenko O."/>
            <person name="Aiden E.L."/>
            <person name="Korhonen P.K."/>
            <person name="Gasser R.B."/>
        </authorList>
    </citation>
    <scope>NUCLEOTIDE SEQUENCE [LARGE SCALE GENOMIC DNA]</scope>
    <source>
        <strain evidence="1">Cs-k2</strain>
    </source>
</reference>
<keyword evidence="1" id="KW-0808">Transferase</keyword>
<dbReference type="PANTHER" id="PTHR43464:SF19">
    <property type="entry name" value="UBIQUINONE BIOSYNTHESIS O-METHYLTRANSFERASE, MITOCHONDRIAL"/>
    <property type="match status" value="1"/>
</dbReference>
<dbReference type="GO" id="GO:0031314">
    <property type="term" value="C:extrinsic component of mitochondrial inner membrane"/>
    <property type="evidence" value="ECO:0007669"/>
    <property type="project" value="UniProtKB-UniRule"/>
</dbReference>
<accession>A0A8T1MAT8</accession>
<comment type="caution">
    <text evidence="1">The sequence shown here is derived from an EMBL/GenBank/DDBJ whole genome shotgun (WGS) entry which is preliminary data.</text>
</comment>
<dbReference type="EMBL" id="NIRI02000056">
    <property type="protein sequence ID" value="KAG5446263.1"/>
    <property type="molecule type" value="Genomic_DNA"/>
</dbReference>
<reference evidence="1 2" key="1">
    <citation type="journal article" date="2018" name="Biotechnol. Adv.">
        <title>Improved genomic resources and new bioinformatic workflow for the carcinogenic parasite Clonorchis sinensis: Biotechnological implications.</title>
        <authorList>
            <person name="Wang D."/>
            <person name="Korhonen P.K."/>
            <person name="Gasser R.B."/>
            <person name="Young N.D."/>
        </authorList>
    </citation>
    <scope>NUCLEOTIDE SEQUENCE [LARGE SCALE GENOMIC DNA]</scope>
    <source>
        <strain evidence="1">Cs-k2</strain>
    </source>
</reference>